<accession>A0ABN9Y522</accession>
<dbReference type="EMBL" id="CAUYUJ010021901">
    <property type="protein sequence ID" value="CAK0907650.1"/>
    <property type="molecule type" value="Genomic_DNA"/>
</dbReference>
<sequence>VVVAARFTASDRPCVFIAAVCSAYHAQATAGSLQSDMAPSCPTCRVPTGPVRRCFIEAECPVCLSASASTYVLTCGHTVCANELGALALVKETWRPPRFIFRRFLACCLPWLSPALVCVCAWDRNALLLPIQYMYTAARAVDDSVLSHFRFTSSRYDGLCASACYATAETDSHTCRSDCDCDGARTCSFFSFCVGDASDCTTSGDRPVWKLESSKLRRSKLDPGEAAVDTVQSVQHTHRFSATPFEHFWELRKTRDASVRALMQMGLDSGLGFDALNVSLVSTWSDPFALHTMSGLRLRLLVALDRSFVVISGPEGYYLRASMDLYLDGQVAQSEATSCNQTAARWLVASASLDVNLDARDLARYELTVTALEVTYLPTWFSYQGGAARDRTSILRLDTHALFEAFSPRAAWLEDRLWTGIMRHGSSLAAPFELSGIGTFLLRIFPNGARRDRQHGDRTAAAGAPPGRCSVLLSGPSGVEISFVLHVQGLTWGTVAHPLRCDDVGSGCWLMDAGEAAGTSLDTTSGARGLVAVTVLSARQPTWSLPVSGQVLSDAARSPLELARAA</sequence>
<evidence type="ECO:0000313" key="2">
    <source>
        <dbReference type="Proteomes" id="UP001189429"/>
    </source>
</evidence>
<evidence type="ECO:0000313" key="1">
    <source>
        <dbReference type="EMBL" id="CAK0907650.1"/>
    </source>
</evidence>
<keyword evidence="2" id="KW-1185">Reference proteome</keyword>
<comment type="caution">
    <text evidence="1">The sequence shown here is derived from an EMBL/GenBank/DDBJ whole genome shotgun (WGS) entry which is preliminary data.</text>
</comment>
<dbReference type="Proteomes" id="UP001189429">
    <property type="component" value="Unassembled WGS sequence"/>
</dbReference>
<gene>
    <name evidence="1" type="ORF">PCOR1329_LOCUS82613</name>
</gene>
<name>A0ABN9Y522_9DINO</name>
<reference evidence="1" key="1">
    <citation type="submission" date="2023-10" db="EMBL/GenBank/DDBJ databases">
        <authorList>
            <person name="Chen Y."/>
            <person name="Shah S."/>
            <person name="Dougan E. K."/>
            <person name="Thang M."/>
            <person name="Chan C."/>
        </authorList>
    </citation>
    <scope>NUCLEOTIDE SEQUENCE [LARGE SCALE GENOMIC DNA]</scope>
</reference>
<feature type="non-terminal residue" evidence="1">
    <location>
        <position position="1"/>
    </location>
</feature>
<organism evidence="1 2">
    <name type="scientific">Prorocentrum cordatum</name>
    <dbReference type="NCBI Taxonomy" id="2364126"/>
    <lineage>
        <taxon>Eukaryota</taxon>
        <taxon>Sar</taxon>
        <taxon>Alveolata</taxon>
        <taxon>Dinophyceae</taxon>
        <taxon>Prorocentrales</taxon>
        <taxon>Prorocentraceae</taxon>
        <taxon>Prorocentrum</taxon>
    </lineage>
</organism>
<protein>
    <submittedName>
        <fullName evidence="1">Uncharacterized protein</fullName>
    </submittedName>
</protein>
<proteinExistence type="predicted"/>